<organism evidence="2">
    <name type="scientific">Cladocopium goreaui</name>
    <dbReference type="NCBI Taxonomy" id="2562237"/>
    <lineage>
        <taxon>Eukaryota</taxon>
        <taxon>Sar</taxon>
        <taxon>Alveolata</taxon>
        <taxon>Dinophyceae</taxon>
        <taxon>Suessiales</taxon>
        <taxon>Symbiodiniaceae</taxon>
        <taxon>Cladocopium</taxon>
    </lineage>
</organism>
<dbReference type="EMBL" id="CAMXCT010005731">
    <property type="protein sequence ID" value="CAI4013138.1"/>
    <property type="molecule type" value="Genomic_DNA"/>
</dbReference>
<name>A0A9P1CDP7_9DINO</name>
<evidence type="ECO:0000313" key="4">
    <source>
        <dbReference type="EMBL" id="CAL4777012.1"/>
    </source>
</evidence>
<evidence type="ECO:0000313" key="5">
    <source>
        <dbReference type="Proteomes" id="UP001152797"/>
    </source>
</evidence>
<evidence type="ECO:0000313" key="3">
    <source>
        <dbReference type="EMBL" id="CAI4013138.1"/>
    </source>
</evidence>
<evidence type="ECO:0000313" key="2">
    <source>
        <dbReference type="EMBL" id="CAI3989700.1"/>
    </source>
</evidence>
<dbReference type="EMBL" id="CAMXCT020005731">
    <property type="protein sequence ID" value="CAL1166513.1"/>
    <property type="molecule type" value="Genomic_DNA"/>
</dbReference>
<dbReference type="EMBL" id="CAMXCT020001397">
    <property type="protein sequence ID" value="CAL1143075.1"/>
    <property type="molecule type" value="Genomic_DNA"/>
</dbReference>
<protein>
    <submittedName>
        <fullName evidence="2">Uncharacterized protein</fullName>
    </submittedName>
</protein>
<dbReference type="EMBL" id="CAMXCT010001397">
    <property type="protein sequence ID" value="CAI3989700.1"/>
    <property type="molecule type" value="Genomic_DNA"/>
</dbReference>
<dbReference type="Proteomes" id="UP001152797">
    <property type="component" value="Unassembled WGS sequence"/>
</dbReference>
<dbReference type="EMBL" id="CAMXCT030005731">
    <property type="protein sequence ID" value="CAL4800450.1"/>
    <property type="molecule type" value="Genomic_DNA"/>
</dbReference>
<sequence>MAEHLAALAAATAATSHEVLSEHVKIAALWRLLPPEIKVHVNMLVKDTTTYADVNATVTEYEVAERRYTPLKEASVYDHTSGAKTKCQICGKTNHTADKCYQMYKEGGATGNVNQVTAPETGVTVTVVRQQEADTSPETELRVTSTGVRSCKEDGSVISHESRYRIVGLKFYGADRMTAEIEIPFLIGPVKQPILSLGKLVAGLNAQLKIGAEGGDVLQLDGMTFKVTRMLQSYYIPCYPMAPEDDYWVQQIGTTKMMTIGDGVVKYKQRMRVEPSKIQLEEAKPEKAASARQVPVWQEREPRALPKALAKKSCDTSVKQEKTKSPKESKETRSPKESTETRWQKESKEAKSQAEAGAPGDSSFFSAIIRYTKYRGTNSADYGRSSEEEEEGDVEVEEPTGGVRLKGAQRRPAEAAGPPPDRPAGRLKKRRSEWTEEEKRAENWSARQRKKARPKVRTKVKVNIKCMLLRVIQNCGSTPLMTLKPRVKTIGLSHQTEREHVGEAEDVTFLTLV</sequence>
<gene>
    <name evidence="2" type="ORF">C1SCF055_LOCUS16755</name>
    <name evidence="3" type="ORF">C1SCF055_LOCUS38134</name>
</gene>
<feature type="compositionally biased region" description="Basic and acidic residues" evidence="1">
    <location>
        <begin position="280"/>
        <end position="289"/>
    </location>
</feature>
<evidence type="ECO:0000256" key="1">
    <source>
        <dbReference type="SAM" id="MobiDB-lite"/>
    </source>
</evidence>
<feature type="region of interest" description="Disordered" evidence="1">
    <location>
        <begin position="377"/>
        <end position="456"/>
    </location>
</feature>
<feature type="compositionally biased region" description="Basic residues" evidence="1">
    <location>
        <begin position="447"/>
        <end position="456"/>
    </location>
</feature>
<feature type="compositionally biased region" description="Acidic residues" evidence="1">
    <location>
        <begin position="387"/>
        <end position="398"/>
    </location>
</feature>
<comment type="caution">
    <text evidence="2">The sequence shown here is derived from an EMBL/GenBank/DDBJ whole genome shotgun (WGS) entry which is preliminary data.</text>
</comment>
<dbReference type="EMBL" id="CAMXCT030001397">
    <property type="protein sequence ID" value="CAL4777012.1"/>
    <property type="molecule type" value="Genomic_DNA"/>
</dbReference>
<keyword evidence="5" id="KW-1185">Reference proteome</keyword>
<dbReference type="AlphaFoldDB" id="A0A9P1CDP7"/>
<proteinExistence type="predicted"/>
<feature type="region of interest" description="Disordered" evidence="1">
    <location>
        <begin position="280"/>
        <end position="361"/>
    </location>
</feature>
<feature type="compositionally biased region" description="Basic and acidic residues" evidence="1">
    <location>
        <begin position="312"/>
        <end position="352"/>
    </location>
</feature>
<reference evidence="2" key="1">
    <citation type="submission" date="2022-10" db="EMBL/GenBank/DDBJ databases">
        <authorList>
            <person name="Chen Y."/>
            <person name="Dougan E. K."/>
            <person name="Chan C."/>
            <person name="Rhodes N."/>
            <person name="Thang M."/>
        </authorList>
    </citation>
    <scope>NUCLEOTIDE SEQUENCE</scope>
</reference>
<feature type="compositionally biased region" description="Basic and acidic residues" evidence="1">
    <location>
        <begin position="432"/>
        <end position="442"/>
    </location>
</feature>
<reference evidence="4 5" key="2">
    <citation type="submission" date="2024-05" db="EMBL/GenBank/DDBJ databases">
        <authorList>
            <person name="Chen Y."/>
            <person name="Shah S."/>
            <person name="Dougan E. K."/>
            <person name="Thang M."/>
            <person name="Chan C."/>
        </authorList>
    </citation>
    <scope>NUCLEOTIDE SEQUENCE [LARGE SCALE GENOMIC DNA]</scope>
</reference>
<accession>A0A9P1CDP7</accession>